<reference evidence="1" key="1">
    <citation type="submission" date="2013-08" db="EMBL/GenBank/DDBJ databases">
        <authorList>
            <person name="Mendez C."/>
            <person name="Richter M."/>
            <person name="Ferrer M."/>
            <person name="Sanchez J."/>
        </authorList>
    </citation>
    <scope>NUCLEOTIDE SEQUENCE</scope>
</reference>
<evidence type="ECO:0000313" key="1">
    <source>
        <dbReference type="EMBL" id="EQD51425.1"/>
    </source>
</evidence>
<dbReference type="InterPro" id="IPR013320">
    <property type="entry name" value="ConA-like_dom_sf"/>
</dbReference>
<evidence type="ECO:0008006" key="2">
    <source>
        <dbReference type="Google" id="ProtNLM"/>
    </source>
</evidence>
<reference evidence="1" key="2">
    <citation type="journal article" date="2014" name="ISME J.">
        <title>Microbial stratification in low pH oxic and suboxic macroscopic growths along an acid mine drainage.</title>
        <authorList>
            <person name="Mendez-Garcia C."/>
            <person name="Mesa V."/>
            <person name="Sprenger R.R."/>
            <person name="Richter M."/>
            <person name="Diez M.S."/>
            <person name="Solano J."/>
            <person name="Bargiela R."/>
            <person name="Golyshina O.V."/>
            <person name="Manteca A."/>
            <person name="Ramos J.L."/>
            <person name="Gallego J.R."/>
            <person name="Llorente I."/>
            <person name="Martins Dos Santos V.A."/>
            <person name="Jensen O.N."/>
            <person name="Pelaez A.I."/>
            <person name="Sanchez J."/>
            <person name="Ferrer M."/>
        </authorList>
    </citation>
    <scope>NUCLEOTIDE SEQUENCE</scope>
</reference>
<gene>
    <name evidence="1" type="ORF">B1A_13058</name>
</gene>
<accession>T1BAW9</accession>
<comment type="caution">
    <text evidence="1">The sequence shown here is derived from an EMBL/GenBank/DDBJ whole genome shotgun (WGS) entry which is preliminary data.</text>
</comment>
<sequence>MITIYENLASNTLYATTTFSTPTSYIEIGDQSWPGYGGAISEVMNGSISNVQIYNASLSQAEIAALYDEGIGGAPIDLQNLVGWWPLNGNANDYSGNDNNGVPSGVTYTSNWYSGYSAP</sequence>
<proteinExistence type="predicted"/>
<protein>
    <recommendedName>
        <fullName evidence="2">LamG-like jellyroll fold domain-containing protein</fullName>
    </recommendedName>
</protein>
<name>T1BAW9_9ZZZZ</name>
<organism evidence="1">
    <name type="scientific">mine drainage metagenome</name>
    <dbReference type="NCBI Taxonomy" id="410659"/>
    <lineage>
        <taxon>unclassified sequences</taxon>
        <taxon>metagenomes</taxon>
        <taxon>ecological metagenomes</taxon>
    </lineage>
</organism>
<dbReference type="Gene3D" id="2.60.120.200">
    <property type="match status" value="1"/>
</dbReference>
<dbReference type="EMBL" id="AUZX01009533">
    <property type="protein sequence ID" value="EQD51425.1"/>
    <property type="molecule type" value="Genomic_DNA"/>
</dbReference>
<dbReference type="AlphaFoldDB" id="T1BAW9"/>
<dbReference type="SUPFAM" id="SSF49899">
    <property type="entry name" value="Concanavalin A-like lectins/glucanases"/>
    <property type="match status" value="1"/>
</dbReference>